<sequence>MAISPAVLRCAALVVGCLGLLLQGMAITFNAYQLALKQFFSLSQSQTEDIASLGYVGVQLGLLPGWTYEKIGIRWNLVIGLVLGTGGYLFIFSSTYLADFYGKNHWLLAMYFFFVGLGGVFTGLTSMTPNLGNFHENHGGKIIGLLDSAFSLGSTLSAATYAAAFINGHTNGDEAKQNISGYFIMLASASLVINVLCIIFVRVVPLSENAGKTPMSEVYSSKEFRYHELEVISDAEDESDLEYAQGELPSENQGQGQSEGDTDRRINGNDSREAVTMASEKTFPAILKDWDFHFILWVFMFCTTLQFMVVNNITVIVKAANFASQAAIFPVLSPVVTTLTKFTMGVVSDALIAKISRDSMLLVIIVIQTVTLIVCCVIPEEFASLVALTLSAAVANGTIYCLTPLLLVEHFGLKHFGVNWGFTMMFSSFATVGVQKGFGKLYDYYGYTAKTGETLCYGSKCFQLSLIIAAVLSGCAVLFNVAIVQRRKRMETIRREA</sequence>
<feature type="transmembrane region" description="Helical" evidence="6">
    <location>
        <begin position="50"/>
        <end position="68"/>
    </location>
</feature>
<dbReference type="GeneID" id="106168110"/>
<evidence type="ECO:0000313" key="8">
    <source>
        <dbReference type="Proteomes" id="UP000085678"/>
    </source>
</evidence>
<dbReference type="AlphaFoldDB" id="A0A1S3IWD6"/>
<evidence type="ECO:0000256" key="5">
    <source>
        <dbReference type="SAM" id="MobiDB-lite"/>
    </source>
</evidence>
<feature type="transmembrane region" description="Helical" evidence="6">
    <location>
        <begin position="420"/>
        <end position="442"/>
    </location>
</feature>
<evidence type="ECO:0000256" key="4">
    <source>
        <dbReference type="ARBA" id="ARBA00023136"/>
    </source>
</evidence>
<dbReference type="PANTHER" id="PTHR21576:SF158">
    <property type="entry name" value="RIBOSOMAL RNA-PROCESSING PROTEIN 12-LIKE CONSERVED DOMAIN-CONTAINING PROTEIN"/>
    <property type="match status" value="1"/>
</dbReference>
<dbReference type="GO" id="GO:0016020">
    <property type="term" value="C:membrane"/>
    <property type="evidence" value="ECO:0007669"/>
    <property type="project" value="UniProtKB-SubCell"/>
</dbReference>
<organism evidence="8 9">
    <name type="scientific">Lingula anatina</name>
    <name type="common">Brachiopod</name>
    <name type="synonym">Lingula unguis</name>
    <dbReference type="NCBI Taxonomy" id="7574"/>
    <lineage>
        <taxon>Eukaryota</taxon>
        <taxon>Metazoa</taxon>
        <taxon>Spiralia</taxon>
        <taxon>Lophotrochozoa</taxon>
        <taxon>Brachiopoda</taxon>
        <taxon>Linguliformea</taxon>
        <taxon>Lingulata</taxon>
        <taxon>Lingulida</taxon>
        <taxon>Linguloidea</taxon>
        <taxon>Lingulidae</taxon>
        <taxon>Lingula</taxon>
    </lineage>
</organism>
<dbReference type="InParanoid" id="A0A1S3IWD6"/>
<evidence type="ECO:0000313" key="9">
    <source>
        <dbReference type="RefSeq" id="XP_013402502.1"/>
    </source>
</evidence>
<dbReference type="Proteomes" id="UP000085678">
    <property type="component" value="Unplaced"/>
</dbReference>
<name>A0A1S3IWD6_LINAN</name>
<evidence type="ECO:0000256" key="1">
    <source>
        <dbReference type="ARBA" id="ARBA00004141"/>
    </source>
</evidence>
<dbReference type="Gene3D" id="1.20.1250.20">
    <property type="entry name" value="MFS general substrate transporter like domains"/>
    <property type="match status" value="1"/>
</dbReference>
<dbReference type="KEGG" id="lak:106168110"/>
<feature type="transmembrane region" description="Helical" evidence="6">
    <location>
        <begin position="462"/>
        <end position="484"/>
    </location>
</feature>
<dbReference type="PANTHER" id="PTHR21576">
    <property type="entry name" value="UNCHARACTERIZED NODULIN-LIKE PROTEIN"/>
    <property type="match status" value="1"/>
</dbReference>
<keyword evidence="8" id="KW-1185">Reference proteome</keyword>
<protein>
    <submittedName>
        <fullName evidence="9">Probable transporter mch1</fullName>
    </submittedName>
</protein>
<accession>A0A1S3IWD6</accession>
<evidence type="ECO:0000259" key="7">
    <source>
        <dbReference type="Pfam" id="PF06813"/>
    </source>
</evidence>
<feature type="transmembrane region" description="Helical" evidence="6">
    <location>
        <begin position="359"/>
        <end position="379"/>
    </location>
</feature>
<dbReference type="InterPro" id="IPR036259">
    <property type="entry name" value="MFS_trans_sf"/>
</dbReference>
<feature type="domain" description="Nodulin-like" evidence="7">
    <location>
        <begin position="22"/>
        <end position="211"/>
    </location>
</feature>
<keyword evidence="4 6" id="KW-0472">Membrane</keyword>
<dbReference type="RefSeq" id="XP_013402502.1">
    <property type="nucleotide sequence ID" value="XM_013547048.1"/>
</dbReference>
<reference evidence="9" key="1">
    <citation type="submission" date="2025-08" db="UniProtKB">
        <authorList>
            <consortium name="RefSeq"/>
        </authorList>
    </citation>
    <scope>IDENTIFICATION</scope>
    <source>
        <tissue evidence="9">Gonads</tissue>
    </source>
</reference>
<gene>
    <name evidence="9" type="primary">LOC106168110</name>
</gene>
<feature type="region of interest" description="Disordered" evidence="5">
    <location>
        <begin position="247"/>
        <end position="268"/>
    </location>
</feature>
<keyword evidence="3 6" id="KW-1133">Transmembrane helix</keyword>
<evidence type="ECO:0000256" key="6">
    <source>
        <dbReference type="SAM" id="Phobius"/>
    </source>
</evidence>
<feature type="transmembrane region" description="Helical" evidence="6">
    <location>
        <begin position="75"/>
        <end position="98"/>
    </location>
</feature>
<feature type="transmembrane region" description="Helical" evidence="6">
    <location>
        <begin position="294"/>
        <end position="315"/>
    </location>
</feature>
<dbReference type="InterPro" id="IPR010658">
    <property type="entry name" value="Nodulin-like"/>
</dbReference>
<feature type="transmembrane region" description="Helical" evidence="6">
    <location>
        <begin position="145"/>
        <end position="167"/>
    </location>
</feature>
<feature type="transmembrane region" description="Helical" evidence="6">
    <location>
        <begin position="104"/>
        <end position="124"/>
    </location>
</feature>
<feature type="transmembrane region" description="Helical" evidence="6">
    <location>
        <begin position="179"/>
        <end position="204"/>
    </location>
</feature>
<dbReference type="SUPFAM" id="SSF103473">
    <property type="entry name" value="MFS general substrate transporter"/>
    <property type="match status" value="1"/>
</dbReference>
<feature type="compositionally biased region" description="Polar residues" evidence="5">
    <location>
        <begin position="250"/>
        <end position="259"/>
    </location>
</feature>
<keyword evidence="2 6" id="KW-0812">Transmembrane</keyword>
<dbReference type="OrthoDB" id="6089360at2759"/>
<comment type="subcellular location">
    <subcellularLocation>
        <location evidence="1">Membrane</location>
        <topology evidence="1">Multi-pass membrane protein</topology>
    </subcellularLocation>
</comment>
<evidence type="ECO:0000256" key="3">
    <source>
        <dbReference type="ARBA" id="ARBA00022989"/>
    </source>
</evidence>
<evidence type="ECO:0000256" key="2">
    <source>
        <dbReference type="ARBA" id="ARBA00022692"/>
    </source>
</evidence>
<proteinExistence type="predicted"/>
<feature type="transmembrane region" description="Helical" evidence="6">
    <location>
        <begin position="385"/>
        <end position="408"/>
    </location>
</feature>
<feature type="transmembrane region" description="Helical" evidence="6">
    <location>
        <begin position="327"/>
        <end position="347"/>
    </location>
</feature>
<dbReference type="Pfam" id="PF06813">
    <property type="entry name" value="Nodulin-like"/>
    <property type="match status" value="1"/>
</dbReference>